<dbReference type="KEGG" id="hro:HELRODRAFT_171115"/>
<dbReference type="HOGENOM" id="CLU_1469771_0_0_1"/>
<proteinExistence type="predicted"/>
<reference evidence="1 3" key="2">
    <citation type="journal article" date="2013" name="Nature">
        <title>Insights into bilaterian evolution from three spiralian genomes.</title>
        <authorList>
            <person name="Simakov O."/>
            <person name="Marletaz F."/>
            <person name="Cho S.J."/>
            <person name="Edsinger-Gonzales E."/>
            <person name="Havlak P."/>
            <person name="Hellsten U."/>
            <person name="Kuo D.H."/>
            <person name="Larsson T."/>
            <person name="Lv J."/>
            <person name="Arendt D."/>
            <person name="Savage R."/>
            <person name="Osoegawa K."/>
            <person name="de Jong P."/>
            <person name="Grimwood J."/>
            <person name="Chapman J.A."/>
            <person name="Shapiro H."/>
            <person name="Aerts A."/>
            <person name="Otillar R.P."/>
            <person name="Terry A.Y."/>
            <person name="Boore J.L."/>
            <person name="Grigoriev I.V."/>
            <person name="Lindberg D.R."/>
            <person name="Seaver E.C."/>
            <person name="Weisblat D.A."/>
            <person name="Putnam N.H."/>
            <person name="Rokhsar D.S."/>
        </authorList>
    </citation>
    <scope>NUCLEOTIDE SEQUENCE</scope>
</reference>
<dbReference type="Proteomes" id="UP000015101">
    <property type="component" value="Unassembled WGS sequence"/>
</dbReference>
<accession>T1F3T9</accession>
<dbReference type="EnsemblMetazoa" id="HelroT171115">
    <property type="protein sequence ID" value="HelroP171115"/>
    <property type="gene ID" value="HelroG171115"/>
</dbReference>
<keyword evidence="3" id="KW-1185">Reference proteome</keyword>
<dbReference type="EMBL" id="KB096325">
    <property type="protein sequence ID" value="ESO05484.1"/>
    <property type="molecule type" value="Genomic_DNA"/>
</dbReference>
<dbReference type="AlphaFoldDB" id="T1F3T9"/>
<sequence length="184" mass="21471">MAVLFLNRSSQFIGLLVIFMCFSRLNDGFTWQRKLLIGPRNIYDVLENCQPAKNPENNIGYYNYGGTCGYPYQFTEKSYVKCKPDHAKCKTEYSILTDRKMNGTEVEGNFAIFWSFKTTRSKNSLFVGMDRRSKKVLQVKYDSPNRISVMFNDRGRPKIGSSEVDFFKLSWNRIYKHKCGRSLL</sequence>
<dbReference type="CTD" id="20203488"/>
<dbReference type="RefSeq" id="XP_009016117.1">
    <property type="nucleotide sequence ID" value="XM_009017869.1"/>
</dbReference>
<protein>
    <submittedName>
        <fullName evidence="1 2">Uncharacterized protein</fullName>
    </submittedName>
</protein>
<dbReference type="InParanoid" id="T1F3T9"/>
<evidence type="ECO:0000313" key="3">
    <source>
        <dbReference type="Proteomes" id="UP000015101"/>
    </source>
</evidence>
<evidence type="ECO:0000313" key="2">
    <source>
        <dbReference type="EnsemblMetazoa" id="HelroP171115"/>
    </source>
</evidence>
<reference evidence="2" key="3">
    <citation type="submission" date="2015-06" db="UniProtKB">
        <authorList>
            <consortium name="EnsemblMetazoa"/>
        </authorList>
    </citation>
    <scope>IDENTIFICATION</scope>
</reference>
<organism evidence="2 3">
    <name type="scientific">Helobdella robusta</name>
    <name type="common">Californian leech</name>
    <dbReference type="NCBI Taxonomy" id="6412"/>
    <lineage>
        <taxon>Eukaryota</taxon>
        <taxon>Metazoa</taxon>
        <taxon>Spiralia</taxon>
        <taxon>Lophotrochozoa</taxon>
        <taxon>Annelida</taxon>
        <taxon>Clitellata</taxon>
        <taxon>Hirudinea</taxon>
        <taxon>Rhynchobdellida</taxon>
        <taxon>Glossiphoniidae</taxon>
        <taxon>Helobdella</taxon>
    </lineage>
</organism>
<reference evidence="3" key="1">
    <citation type="submission" date="2012-12" db="EMBL/GenBank/DDBJ databases">
        <authorList>
            <person name="Hellsten U."/>
            <person name="Grimwood J."/>
            <person name="Chapman J.A."/>
            <person name="Shapiro H."/>
            <person name="Aerts A."/>
            <person name="Otillar R.P."/>
            <person name="Terry A.Y."/>
            <person name="Boore J.L."/>
            <person name="Simakov O."/>
            <person name="Marletaz F."/>
            <person name="Cho S.-J."/>
            <person name="Edsinger-Gonzales E."/>
            <person name="Havlak P."/>
            <person name="Kuo D.-H."/>
            <person name="Larsson T."/>
            <person name="Lv J."/>
            <person name="Arendt D."/>
            <person name="Savage R."/>
            <person name="Osoegawa K."/>
            <person name="de Jong P."/>
            <person name="Lindberg D.R."/>
            <person name="Seaver E.C."/>
            <person name="Weisblat D.A."/>
            <person name="Putnam N.H."/>
            <person name="Grigoriev I.V."/>
            <person name="Rokhsar D.S."/>
        </authorList>
    </citation>
    <scope>NUCLEOTIDE SEQUENCE</scope>
</reference>
<dbReference type="GeneID" id="20203488"/>
<gene>
    <name evidence="2" type="primary">20203488</name>
    <name evidence="1" type="ORF">HELRODRAFT_171115</name>
</gene>
<dbReference type="EMBL" id="AMQM01003788">
    <property type="status" value="NOT_ANNOTATED_CDS"/>
    <property type="molecule type" value="Genomic_DNA"/>
</dbReference>
<name>T1F3T9_HELRO</name>
<evidence type="ECO:0000313" key="1">
    <source>
        <dbReference type="EMBL" id="ESO05484.1"/>
    </source>
</evidence>